<evidence type="ECO:0000313" key="3">
    <source>
        <dbReference type="Proteomes" id="UP000006437"/>
    </source>
</evidence>
<feature type="compositionally biased region" description="Pro residues" evidence="1">
    <location>
        <begin position="86"/>
        <end position="99"/>
    </location>
</feature>
<dbReference type="BioCyc" id="EBAC796937-HMP:GMGH-458-MONOMER"/>
<protein>
    <submittedName>
        <fullName evidence="2">Uncharacterized protein</fullName>
    </submittedName>
</protein>
<dbReference type="HOGENOM" id="CLU_1633823_0_0_9"/>
<dbReference type="EMBL" id="AFZE01000045">
    <property type="protein sequence ID" value="EHL13157.1"/>
    <property type="molecule type" value="Genomic_DNA"/>
</dbReference>
<feature type="region of interest" description="Disordered" evidence="1">
    <location>
        <begin position="47"/>
        <end position="66"/>
    </location>
</feature>
<organism evidence="2 3">
    <name type="scientific">Peptoanaerobacter stomatis</name>
    <dbReference type="NCBI Taxonomy" id="796937"/>
    <lineage>
        <taxon>Bacteria</taxon>
        <taxon>Bacillati</taxon>
        <taxon>Bacillota</taxon>
        <taxon>Clostridia</taxon>
        <taxon>Peptostreptococcales</taxon>
        <taxon>Filifactoraceae</taxon>
        <taxon>Peptoanaerobacter</taxon>
    </lineage>
</organism>
<dbReference type="Proteomes" id="UP000006437">
    <property type="component" value="Unassembled WGS sequence"/>
</dbReference>
<feature type="region of interest" description="Disordered" evidence="1">
    <location>
        <begin position="76"/>
        <end position="101"/>
    </location>
</feature>
<reference evidence="2 3" key="1">
    <citation type="submission" date="2011-08" db="EMBL/GenBank/DDBJ databases">
        <title>The Genome Sequence of Eubacteriaceae bacterium ACC19a.</title>
        <authorList>
            <consortium name="The Broad Institute Genome Sequencing Platform"/>
            <person name="Earl A."/>
            <person name="Ward D."/>
            <person name="Feldgarden M."/>
            <person name="Gevers D."/>
            <person name="Sizova M."/>
            <person name="Hazen A."/>
            <person name="Epstein S."/>
            <person name="Young S.K."/>
            <person name="Zeng Q."/>
            <person name="Gargeya S."/>
            <person name="Fitzgerald M."/>
            <person name="Haas B."/>
            <person name="Abouelleil A."/>
            <person name="Alvarado L."/>
            <person name="Arachchi H.M."/>
            <person name="Berlin A."/>
            <person name="Brown A."/>
            <person name="Chapman S.B."/>
            <person name="Chen Z."/>
            <person name="Dunbar C."/>
            <person name="Freedman E."/>
            <person name="Gearin G."/>
            <person name="Gellesch M."/>
            <person name="Goldberg J."/>
            <person name="Griggs A."/>
            <person name="Gujja S."/>
            <person name="Heiman D."/>
            <person name="Howarth C."/>
            <person name="Larson L."/>
            <person name="Lui A."/>
            <person name="MacDonald P.J.P."/>
            <person name="Montmayeur A."/>
            <person name="Murphy C."/>
            <person name="Neiman D."/>
            <person name="Pearson M."/>
            <person name="Priest M."/>
            <person name="Roberts A."/>
            <person name="Saif S."/>
            <person name="Shea T."/>
            <person name="Shenoy N."/>
            <person name="Sisk P."/>
            <person name="Stolte C."/>
            <person name="Sykes S."/>
            <person name="Wortman J."/>
            <person name="Nusbaum C."/>
            <person name="Birren B."/>
        </authorList>
    </citation>
    <scope>NUCLEOTIDE SEQUENCE [LARGE SCALE GENOMIC DNA]</scope>
    <source>
        <strain evidence="2 3">ACC19a</strain>
    </source>
</reference>
<gene>
    <name evidence="2" type="ORF">HMPREF9629_00457</name>
</gene>
<proteinExistence type="predicted"/>
<evidence type="ECO:0000313" key="2">
    <source>
        <dbReference type="EMBL" id="EHL13157.1"/>
    </source>
</evidence>
<name>G9X234_9FIRM</name>
<sequence length="162" mass="17665">MKLEIIFDKEFTAVLTELAWSIGDNIKQAMVNSIKPAMTEQAPPVQQPQAPVQQPIPNPVPDEMPEYITPATNQFITGQQSTTPPVQDPQPVPTAPPAQVPTTAPTYDVQKLAVAAMQLKDAGRIGEIQELIAKYGVATIMQLKPEQYDAFAQDLIAKGVKF</sequence>
<accession>G9X234</accession>
<comment type="caution">
    <text evidence="2">The sequence shown here is derived from an EMBL/GenBank/DDBJ whole genome shotgun (WGS) entry which is preliminary data.</text>
</comment>
<evidence type="ECO:0000256" key="1">
    <source>
        <dbReference type="SAM" id="MobiDB-lite"/>
    </source>
</evidence>
<dbReference type="AlphaFoldDB" id="G9X234"/>